<dbReference type="KEGG" id="nli:G3M70_06100"/>
<accession>A0A7T0BV14</accession>
<feature type="DNA-binding region" description="OmpR/PhoB-type" evidence="3">
    <location>
        <begin position="118"/>
        <end position="222"/>
    </location>
</feature>
<dbReference type="InterPro" id="IPR001867">
    <property type="entry name" value="OmpR/PhoB-type_DNA-bd"/>
</dbReference>
<name>A0A7T0BV14_9BACT</name>
<dbReference type="Gene3D" id="6.10.250.690">
    <property type="match status" value="1"/>
</dbReference>
<keyword evidence="1 3" id="KW-0238">DNA-binding</keyword>
<dbReference type="GO" id="GO:0006355">
    <property type="term" value="P:regulation of DNA-templated transcription"/>
    <property type="evidence" value="ECO:0007669"/>
    <property type="project" value="InterPro"/>
</dbReference>
<dbReference type="Gene3D" id="3.40.50.2300">
    <property type="match status" value="1"/>
</dbReference>
<dbReference type="AlphaFoldDB" id="A0A7T0BV14"/>
<keyword evidence="2" id="KW-0597">Phosphoprotein</keyword>
<dbReference type="Proteomes" id="UP000594688">
    <property type="component" value="Chromosome"/>
</dbReference>
<dbReference type="CDD" id="cd17624">
    <property type="entry name" value="REC_OmpR_PmrA-like"/>
    <property type="match status" value="1"/>
</dbReference>
<protein>
    <submittedName>
        <fullName evidence="6">Two-component system response regulator CreB</fullName>
    </submittedName>
</protein>
<proteinExistence type="predicted"/>
<dbReference type="SMART" id="SM00448">
    <property type="entry name" value="REC"/>
    <property type="match status" value="1"/>
</dbReference>
<dbReference type="GO" id="GO:0005829">
    <property type="term" value="C:cytosol"/>
    <property type="evidence" value="ECO:0007669"/>
    <property type="project" value="TreeGrafter"/>
</dbReference>
<feature type="domain" description="OmpR/PhoB-type" evidence="5">
    <location>
        <begin position="118"/>
        <end position="222"/>
    </location>
</feature>
<evidence type="ECO:0000259" key="4">
    <source>
        <dbReference type="PROSITE" id="PS50110"/>
    </source>
</evidence>
<dbReference type="EMBL" id="CP048685">
    <property type="protein sequence ID" value="QPJ61481.1"/>
    <property type="molecule type" value="Genomic_DNA"/>
</dbReference>
<dbReference type="GO" id="GO:0000156">
    <property type="term" value="F:phosphorelay response regulator activity"/>
    <property type="evidence" value="ECO:0007669"/>
    <property type="project" value="TreeGrafter"/>
</dbReference>
<dbReference type="CDD" id="cd00383">
    <property type="entry name" value="trans_reg_C"/>
    <property type="match status" value="1"/>
</dbReference>
<dbReference type="GO" id="GO:0000976">
    <property type="term" value="F:transcription cis-regulatory region binding"/>
    <property type="evidence" value="ECO:0007669"/>
    <property type="project" value="TreeGrafter"/>
</dbReference>
<gene>
    <name evidence="6" type="primary">creB</name>
    <name evidence="6" type="ORF">G3M70_06100</name>
</gene>
<evidence type="ECO:0000259" key="5">
    <source>
        <dbReference type="PROSITE" id="PS51755"/>
    </source>
</evidence>
<dbReference type="SUPFAM" id="SSF46894">
    <property type="entry name" value="C-terminal effector domain of the bipartite response regulators"/>
    <property type="match status" value="1"/>
</dbReference>
<dbReference type="GO" id="GO:0032993">
    <property type="term" value="C:protein-DNA complex"/>
    <property type="evidence" value="ECO:0007669"/>
    <property type="project" value="TreeGrafter"/>
</dbReference>
<dbReference type="SMART" id="SM00862">
    <property type="entry name" value="Trans_reg_C"/>
    <property type="match status" value="1"/>
</dbReference>
<dbReference type="InterPro" id="IPR039420">
    <property type="entry name" value="WalR-like"/>
</dbReference>
<feature type="modified residue" description="4-aspartylphosphate" evidence="2">
    <location>
        <position position="53"/>
    </location>
</feature>
<organism evidence="6 7">
    <name type="scientific">Candidatus Nitronauta litoralis</name>
    <dbReference type="NCBI Taxonomy" id="2705533"/>
    <lineage>
        <taxon>Bacteria</taxon>
        <taxon>Pseudomonadati</taxon>
        <taxon>Nitrospinota/Tectimicrobiota group</taxon>
        <taxon>Nitrospinota</taxon>
        <taxon>Nitrospinia</taxon>
        <taxon>Nitrospinales</taxon>
        <taxon>Nitrospinaceae</taxon>
        <taxon>Candidatus Nitronauta</taxon>
    </lineage>
</organism>
<dbReference type="PROSITE" id="PS51755">
    <property type="entry name" value="OMPR_PHOB"/>
    <property type="match status" value="1"/>
</dbReference>
<evidence type="ECO:0000256" key="1">
    <source>
        <dbReference type="ARBA" id="ARBA00023125"/>
    </source>
</evidence>
<dbReference type="Pfam" id="PF00072">
    <property type="entry name" value="Response_reg"/>
    <property type="match status" value="1"/>
</dbReference>
<dbReference type="InterPro" id="IPR001789">
    <property type="entry name" value="Sig_transdc_resp-reg_receiver"/>
</dbReference>
<evidence type="ECO:0000313" key="6">
    <source>
        <dbReference type="EMBL" id="QPJ61481.1"/>
    </source>
</evidence>
<sequence>MNQKILVVEDEPSIADTLIYTLEKEGFDPTRVATLSEAREHLAARSYTAIVLDVGLPDGNGFEFLKEIRKDHSTPVLFLTARDDEVDRIVGLEIGADDYITKPFSPREVSARVKAILRRTTQVPEDQKSTLFLVEEDKRIIRFQGNALELSRYEYGILSLLLKRPGQVYSRQQIMEHVWPDPDMSFERTVDTHIKTIRGKLKEISDEEILVTHRGVGYSIKER</sequence>
<evidence type="ECO:0000256" key="3">
    <source>
        <dbReference type="PROSITE-ProRule" id="PRU01091"/>
    </source>
</evidence>
<dbReference type="PANTHER" id="PTHR48111:SF6">
    <property type="entry name" value="TRANSCRIPTIONAL REGULATORY PROTEIN CREB"/>
    <property type="match status" value="1"/>
</dbReference>
<dbReference type="PROSITE" id="PS50110">
    <property type="entry name" value="RESPONSE_REGULATORY"/>
    <property type="match status" value="1"/>
</dbReference>
<dbReference type="InterPro" id="IPR036388">
    <property type="entry name" value="WH-like_DNA-bd_sf"/>
</dbReference>
<dbReference type="InterPro" id="IPR011006">
    <property type="entry name" value="CheY-like_superfamily"/>
</dbReference>
<evidence type="ECO:0000256" key="2">
    <source>
        <dbReference type="PROSITE-ProRule" id="PRU00169"/>
    </source>
</evidence>
<reference evidence="6 7" key="1">
    <citation type="submission" date="2020-02" db="EMBL/GenBank/DDBJ databases">
        <title>Genomic and physiological characterization of two novel Nitrospinaceae genera.</title>
        <authorList>
            <person name="Mueller A.J."/>
            <person name="Jung M.-Y."/>
            <person name="Strachan C.R."/>
            <person name="Herbold C.W."/>
            <person name="Kirkegaard R.H."/>
            <person name="Daims H."/>
        </authorList>
    </citation>
    <scope>NUCLEOTIDE SEQUENCE [LARGE SCALE GENOMIC DNA]</scope>
    <source>
        <strain evidence="6">EB</strain>
    </source>
</reference>
<evidence type="ECO:0000313" key="7">
    <source>
        <dbReference type="Proteomes" id="UP000594688"/>
    </source>
</evidence>
<dbReference type="SUPFAM" id="SSF52172">
    <property type="entry name" value="CheY-like"/>
    <property type="match status" value="1"/>
</dbReference>
<dbReference type="Gene3D" id="1.10.10.10">
    <property type="entry name" value="Winged helix-like DNA-binding domain superfamily/Winged helix DNA-binding domain"/>
    <property type="match status" value="1"/>
</dbReference>
<dbReference type="NCBIfam" id="NF008296">
    <property type="entry name" value="PRK11083.1"/>
    <property type="match status" value="1"/>
</dbReference>
<dbReference type="InterPro" id="IPR016032">
    <property type="entry name" value="Sig_transdc_resp-reg_C-effctor"/>
</dbReference>
<feature type="domain" description="Response regulatory" evidence="4">
    <location>
        <begin position="4"/>
        <end position="117"/>
    </location>
</feature>
<dbReference type="PANTHER" id="PTHR48111">
    <property type="entry name" value="REGULATOR OF RPOS"/>
    <property type="match status" value="1"/>
</dbReference>
<dbReference type="Pfam" id="PF00486">
    <property type="entry name" value="Trans_reg_C"/>
    <property type="match status" value="1"/>
</dbReference>